<dbReference type="GO" id="GO:0003824">
    <property type="term" value="F:catalytic activity"/>
    <property type="evidence" value="ECO:0007669"/>
    <property type="project" value="InterPro"/>
</dbReference>
<dbReference type="SUPFAM" id="SSF53167">
    <property type="entry name" value="Purine and uridine phosphorylases"/>
    <property type="match status" value="1"/>
</dbReference>
<gene>
    <name evidence="2" type="ORF">OIDMADRAFT_166934</name>
</gene>
<dbReference type="EMBL" id="KN832879">
    <property type="protein sequence ID" value="KIM99309.1"/>
    <property type="molecule type" value="Genomic_DNA"/>
</dbReference>
<keyword evidence="3" id="KW-1185">Reference proteome</keyword>
<dbReference type="Gene3D" id="3.40.50.1580">
    <property type="entry name" value="Nucleoside phosphorylase domain"/>
    <property type="match status" value="1"/>
</dbReference>
<dbReference type="InterPro" id="IPR053137">
    <property type="entry name" value="NLR-like"/>
</dbReference>
<dbReference type="Pfam" id="PF01048">
    <property type="entry name" value="PNP_UDP_1"/>
    <property type="match status" value="1"/>
</dbReference>
<dbReference type="Proteomes" id="UP000054321">
    <property type="component" value="Unassembled WGS sequence"/>
</dbReference>
<dbReference type="InterPro" id="IPR000845">
    <property type="entry name" value="Nucleoside_phosphorylase_d"/>
</dbReference>
<feature type="domain" description="Nucleoside phosphorylase" evidence="1">
    <location>
        <begin position="37"/>
        <end position="330"/>
    </location>
</feature>
<dbReference type="STRING" id="913774.A0A0C3H7S9"/>
<reference evidence="2 3" key="1">
    <citation type="submission" date="2014-04" db="EMBL/GenBank/DDBJ databases">
        <authorList>
            <consortium name="DOE Joint Genome Institute"/>
            <person name="Kuo A."/>
            <person name="Martino E."/>
            <person name="Perotto S."/>
            <person name="Kohler A."/>
            <person name="Nagy L.G."/>
            <person name="Floudas D."/>
            <person name="Copeland A."/>
            <person name="Barry K.W."/>
            <person name="Cichocki N."/>
            <person name="Veneault-Fourrey C."/>
            <person name="LaButti K."/>
            <person name="Lindquist E.A."/>
            <person name="Lipzen A."/>
            <person name="Lundell T."/>
            <person name="Morin E."/>
            <person name="Murat C."/>
            <person name="Sun H."/>
            <person name="Tunlid A."/>
            <person name="Henrissat B."/>
            <person name="Grigoriev I.V."/>
            <person name="Hibbett D.S."/>
            <person name="Martin F."/>
            <person name="Nordberg H.P."/>
            <person name="Cantor M.N."/>
            <person name="Hua S.X."/>
        </authorList>
    </citation>
    <scope>NUCLEOTIDE SEQUENCE [LARGE SCALE GENOMIC DNA]</scope>
    <source>
        <strain evidence="2 3">Zn</strain>
    </source>
</reference>
<dbReference type="PANTHER" id="PTHR46082">
    <property type="entry name" value="ATP/GTP-BINDING PROTEIN-RELATED"/>
    <property type="match status" value="1"/>
</dbReference>
<dbReference type="InParanoid" id="A0A0C3H7S9"/>
<dbReference type="InterPro" id="IPR035994">
    <property type="entry name" value="Nucleoside_phosphorylase_sf"/>
</dbReference>
<organism evidence="2 3">
    <name type="scientific">Oidiodendron maius (strain Zn)</name>
    <dbReference type="NCBI Taxonomy" id="913774"/>
    <lineage>
        <taxon>Eukaryota</taxon>
        <taxon>Fungi</taxon>
        <taxon>Dikarya</taxon>
        <taxon>Ascomycota</taxon>
        <taxon>Pezizomycotina</taxon>
        <taxon>Leotiomycetes</taxon>
        <taxon>Leotiomycetes incertae sedis</taxon>
        <taxon>Myxotrichaceae</taxon>
        <taxon>Oidiodendron</taxon>
    </lineage>
</organism>
<evidence type="ECO:0000259" key="1">
    <source>
        <dbReference type="Pfam" id="PF01048"/>
    </source>
</evidence>
<proteinExistence type="predicted"/>
<dbReference type="PANTHER" id="PTHR46082:SF11">
    <property type="entry name" value="AAA+ ATPASE DOMAIN-CONTAINING PROTEIN-RELATED"/>
    <property type="match status" value="1"/>
</dbReference>
<dbReference type="AlphaFoldDB" id="A0A0C3H7S9"/>
<protein>
    <recommendedName>
        <fullName evidence="1">Nucleoside phosphorylase domain-containing protein</fullName>
    </recommendedName>
</protein>
<evidence type="ECO:0000313" key="2">
    <source>
        <dbReference type="EMBL" id="KIM99309.1"/>
    </source>
</evidence>
<dbReference type="HOGENOM" id="CLU_000288_34_22_1"/>
<dbReference type="GO" id="GO:0009116">
    <property type="term" value="P:nucleoside metabolic process"/>
    <property type="evidence" value="ECO:0007669"/>
    <property type="project" value="InterPro"/>
</dbReference>
<sequence length="346" mass="37808">MSSLDYNIHNTRNDISQIGDSVSAVPGPSRRREEYTVGWICALPIELAAARAMLDERHKPLPQMANDSNVYEYGSMYGHDIVIACLPSGEYGIASATSVAKDMLRSFSIRVGLMVGIGGGIPKHGIHLGDVVISQPSGQLGGVVQYDFGKSITDGKFIRTGHLNSPTKALLTALSSLRSDVEMHGSQSQTHIHELARKYPIMKNAYASSESLKDILFKAEDEHDENGSCESCLSRFTPLRQSTGGRVRKVHYGLIASGNQVMKDAKRRDEISNDMGGNVLCFEMEAAGLMNDFPCLVIRGICDYSDSHKNKEWQRYAAATAAAEAKELLRHVAREEVLESSVSGRS</sequence>
<name>A0A0C3H7S9_OIDMZ</name>
<reference evidence="3" key="2">
    <citation type="submission" date="2015-01" db="EMBL/GenBank/DDBJ databases">
        <title>Evolutionary Origins and Diversification of the Mycorrhizal Mutualists.</title>
        <authorList>
            <consortium name="DOE Joint Genome Institute"/>
            <consortium name="Mycorrhizal Genomics Consortium"/>
            <person name="Kohler A."/>
            <person name="Kuo A."/>
            <person name="Nagy L.G."/>
            <person name="Floudas D."/>
            <person name="Copeland A."/>
            <person name="Barry K.W."/>
            <person name="Cichocki N."/>
            <person name="Veneault-Fourrey C."/>
            <person name="LaButti K."/>
            <person name="Lindquist E.A."/>
            <person name="Lipzen A."/>
            <person name="Lundell T."/>
            <person name="Morin E."/>
            <person name="Murat C."/>
            <person name="Riley R."/>
            <person name="Ohm R."/>
            <person name="Sun H."/>
            <person name="Tunlid A."/>
            <person name="Henrissat B."/>
            <person name="Grigoriev I.V."/>
            <person name="Hibbett D.S."/>
            <person name="Martin F."/>
        </authorList>
    </citation>
    <scope>NUCLEOTIDE SEQUENCE [LARGE SCALE GENOMIC DNA]</scope>
    <source>
        <strain evidence="3">Zn</strain>
    </source>
</reference>
<evidence type="ECO:0000313" key="3">
    <source>
        <dbReference type="Proteomes" id="UP000054321"/>
    </source>
</evidence>
<accession>A0A0C3H7S9</accession>
<dbReference type="OrthoDB" id="20872at2759"/>